<evidence type="ECO:0000313" key="9">
    <source>
        <dbReference type="Proteomes" id="UP000184207"/>
    </source>
</evidence>
<evidence type="ECO:0000256" key="2">
    <source>
        <dbReference type="ARBA" id="ARBA00006680"/>
    </source>
</evidence>
<name>A0A1M7T755_FERGO</name>
<dbReference type="GO" id="GO:0051607">
    <property type="term" value="P:defense response to virus"/>
    <property type="evidence" value="ECO:0007669"/>
    <property type="project" value="UniProtKB-KW"/>
</dbReference>
<dbReference type="STRING" id="1121883.SAMN02745226_01654"/>
<feature type="domain" description="CRISPR type III-associated protein" evidence="7">
    <location>
        <begin position="5"/>
        <end position="231"/>
    </location>
</feature>
<evidence type="ECO:0000256" key="3">
    <source>
        <dbReference type="ARBA" id="ARBA00016113"/>
    </source>
</evidence>
<keyword evidence="5" id="KW-0051">Antiviral defense</keyword>
<dbReference type="OrthoDB" id="24360at2"/>
<keyword evidence="9" id="KW-1185">Reference proteome</keyword>
<comment type="function">
    <text evidence="1">This subunit might be involved in maturation of a crRNA intermediate to its mature form.</text>
</comment>
<evidence type="ECO:0000256" key="6">
    <source>
        <dbReference type="ARBA" id="ARBA00031720"/>
    </source>
</evidence>
<keyword evidence="4" id="KW-0694">RNA-binding</keyword>
<dbReference type="RefSeq" id="WP_072760366.1">
    <property type="nucleotide sequence ID" value="NZ_FRDJ01000010.1"/>
</dbReference>
<dbReference type="EMBL" id="FRDJ01000010">
    <property type="protein sequence ID" value="SHN66558.1"/>
    <property type="molecule type" value="Genomic_DNA"/>
</dbReference>
<comment type="similarity">
    <text evidence="2">Belongs to the CRISPR-associated Csm5 family.</text>
</comment>
<evidence type="ECO:0000313" key="8">
    <source>
        <dbReference type="EMBL" id="SHN66558.1"/>
    </source>
</evidence>
<protein>
    <recommendedName>
        <fullName evidence="3">CRISPR system Cms protein Csm5</fullName>
    </recommendedName>
    <alternativeName>
        <fullName evidence="6">CRISPR type III A-associated protein Csm5</fullName>
    </alternativeName>
</protein>
<dbReference type="PANTHER" id="PTHR38007">
    <property type="entry name" value="CRISPR SYSTEM CMS PROTEIN CSM5"/>
    <property type="match status" value="1"/>
</dbReference>
<dbReference type="GO" id="GO:0003723">
    <property type="term" value="F:RNA binding"/>
    <property type="evidence" value="ECO:0007669"/>
    <property type="project" value="UniProtKB-KW"/>
</dbReference>
<organism evidence="8 9">
    <name type="scientific">Fervidobacterium gondwanense DSM 13020</name>
    <dbReference type="NCBI Taxonomy" id="1121883"/>
    <lineage>
        <taxon>Bacteria</taxon>
        <taxon>Thermotogati</taxon>
        <taxon>Thermotogota</taxon>
        <taxon>Thermotogae</taxon>
        <taxon>Thermotogales</taxon>
        <taxon>Fervidobacteriaceae</taxon>
        <taxon>Fervidobacterium</taxon>
    </lineage>
</organism>
<gene>
    <name evidence="8" type="ORF">SAMN02745226_01654</name>
</gene>
<reference evidence="9" key="1">
    <citation type="submission" date="2016-12" db="EMBL/GenBank/DDBJ databases">
        <authorList>
            <person name="Varghese N."/>
            <person name="Submissions S."/>
        </authorList>
    </citation>
    <scope>NUCLEOTIDE SEQUENCE [LARGE SCALE GENOMIC DNA]</scope>
    <source>
        <strain evidence="9">DSM 13020</strain>
    </source>
</reference>
<dbReference type="PANTHER" id="PTHR38007:SF1">
    <property type="entry name" value="CRISPR SYSTEM CMS PROTEIN CSM5"/>
    <property type="match status" value="1"/>
</dbReference>
<sequence>MMRLKIEPMSPIFIGSGEKVTKFEMLIRGDRTYILDFDKLMNYDKFVEEFVNRVDRILNPSEKDKALEDIFRKLNINIDTVKKHDFKTIIDKKTGKPRTLQIHTFISSAGRKYIPGSSLKGAIRTALIKQYLSDEFAKHLESRYRNVENEIFGDAKKSVFKFLQISDSTYINSKFIAFKMYRILNILKQKGSIPQFLEIWLPKKVTNIPEENYVECTLEFKTSWYRKNQSAGTIRAEGKITHIASTLEDKQKFIAIMKEIAKNSIEREKTRISQMIDKNAQQQLMRFYDELSKENQKDNVFVLRVGGHSGFYSKTAFTKPLTQAQIETLRKINRHWKFNPAMFPVTVRVVDVNASTIMPLGWLKVTVTN</sequence>
<proteinExistence type="inferred from homology"/>
<dbReference type="InterPro" id="IPR010173">
    <property type="entry name" value="CRISPR-assoc_Csm5"/>
</dbReference>
<dbReference type="Proteomes" id="UP000184207">
    <property type="component" value="Unassembled WGS sequence"/>
</dbReference>
<dbReference type="InterPro" id="IPR005537">
    <property type="entry name" value="RAMP_III_fam"/>
</dbReference>
<accession>A0A1M7T755</accession>
<evidence type="ECO:0000259" key="7">
    <source>
        <dbReference type="Pfam" id="PF03787"/>
    </source>
</evidence>
<evidence type="ECO:0000256" key="4">
    <source>
        <dbReference type="ARBA" id="ARBA00022884"/>
    </source>
</evidence>
<dbReference type="AlphaFoldDB" id="A0A1M7T755"/>
<dbReference type="Pfam" id="PF03787">
    <property type="entry name" value="RAMPs"/>
    <property type="match status" value="1"/>
</dbReference>
<evidence type="ECO:0000256" key="5">
    <source>
        <dbReference type="ARBA" id="ARBA00023118"/>
    </source>
</evidence>
<dbReference type="NCBIfam" id="TIGR01899">
    <property type="entry name" value="cas_TM1807_csm5"/>
    <property type="match status" value="1"/>
</dbReference>
<evidence type="ECO:0000256" key="1">
    <source>
        <dbReference type="ARBA" id="ARBA00003088"/>
    </source>
</evidence>